<sequence>MGWYLQAAEQGDPYAMLRLFEGGACIAGDECPEDVEGWREKALAETLPKAEDGDTEAMVALNYVYRALDEDGEAEDWLEKAAEQGNPEAQARLGKYILDGQGWYFLESRRLEAAEEWFRKAAEQGYVPAMDALSAVLSNLERYEEAWEWTVKSSEGGDLNGRKWLANCYLDPDDAPRCNTEKKPVIGWAILYAINEEVGGPSSERSMRLRRDQVTDEQREEAKSIADEWLHKQPPLSNFPPRFGF</sequence>
<protein>
    <submittedName>
        <fullName evidence="2">Sel1 repeat protein</fullName>
    </submittedName>
</protein>
<dbReference type="SUPFAM" id="SSF81901">
    <property type="entry name" value="HCP-like"/>
    <property type="match status" value="1"/>
</dbReference>
<reference evidence="2 3" key="1">
    <citation type="submission" date="2016-06" db="EMBL/GenBank/DDBJ databases">
        <title>Genome sequence of halotolerant plant growth promoting strain of Halomonas elongata HEK1 isolated from salterns of Rann of Kutch, Gujarat, India.</title>
        <authorList>
            <person name="Gaba S."/>
            <person name="Singh R.N."/>
            <person name="Abrol S."/>
            <person name="Kaushik R."/>
            <person name="Saxena A.K."/>
        </authorList>
    </citation>
    <scope>NUCLEOTIDE SEQUENCE [LARGE SCALE GENOMIC DNA]</scope>
    <source>
        <strain evidence="2 3">HEK1</strain>
    </source>
</reference>
<evidence type="ECO:0000313" key="3">
    <source>
        <dbReference type="Proteomes" id="UP000092504"/>
    </source>
</evidence>
<feature type="region of interest" description="Disordered" evidence="1">
    <location>
        <begin position="200"/>
        <end position="222"/>
    </location>
</feature>
<dbReference type="SMART" id="SM00671">
    <property type="entry name" value="SEL1"/>
    <property type="match status" value="2"/>
</dbReference>
<feature type="compositionally biased region" description="Basic and acidic residues" evidence="1">
    <location>
        <begin position="205"/>
        <end position="222"/>
    </location>
</feature>
<dbReference type="PANTHER" id="PTHR11102:SF160">
    <property type="entry name" value="ERAD-ASSOCIATED E3 UBIQUITIN-PROTEIN LIGASE COMPONENT HRD3"/>
    <property type="match status" value="1"/>
</dbReference>
<organism evidence="2 3">
    <name type="scientific">Halomonas elongata</name>
    <dbReference type="NCBI Taxonomy" id="2746"/>
    <lineage>
        <taxon>Bacteria</taxon>
        <taxon>Pseudomonadati</taxon>
        <taxon>Pseudomonadota</taxon>
        <taxon>Gammaproteobacteria</taxon>
        <taxon>Oceanospirillales</taxon>
        <taxon>Halomonadaceae</taxon>
        <taxon>Halomonas</taxon>
    </lineage>
</organism>
<dbReference type="EMBL" id="MAJD01000001">
    <property type="protein sequence ID" value="OBX35971.1"/>
    <property type="molecule type" value="Genomic_DNA"/>
</dbReference>
<dbReference type="InterPro" id="IPR050767">
    <property type="entry name" value="Sel1_AlgK"/>
</dbReference>
<dbReference type="PANTHER" id="PTHR11102">
    <property type="entry name" value="SEL-1-LIKE PROTEIN"/>
    <property type="match status" value="1"/>
</dbReference>
<accession>A0A1B8P129</accession>
<dbReference type="AlphaFoldDB" id="A0A1B8P129"/>
<dbReference type="PATRIC" id="fig|2746.7.peg.317"/>
<comment type="caution">
    <text evidence="2">The sequence shown here is derived from an EMBL/GenBank/DDBJ whole genome shotgun (WGS) entry which is preliminary data.</text>
</comment>
<name>A0A1B8P129_HALEL</name>
<dbReference type="InterPro" id="IPR006597">
    <property type="entry name" value="Sel1-like"/>
</dbReference>
<dbReference type="Proteomes" id="UP000092504">
    <property type="component" value="Unassembled WGS sequence"/>
</dbReference>
<evidence type="ECO:0000313" key="2">
    <source>
        <dbReference type="EMBL" id="OBX35971.1"/>
    </source>
</evidence>
<dbReference type="Pfam" id="PF08238">
    <property type="entry name" value="Sel1"/>
    <property type="match status" value="3"/>
</dbReference>
<gene>
    <name evidence="2" type="ORF">A8U91_00307</name>
</gene>
<dbReference type="InterPro" id="IPR011990">
    <property type="entry name" value="TPR-like_helical_dom_sf"/>
</dbReference>
<dbReference type="Gene3D" id="1.25.40.10">
    <property type="entry name" value="Tetratricopeptide repeat domain"/>
    <property type="match status" value="1"/>
</dbReference>
<proteinExistence type="predicted"/>
<evidence type="ECO:0000256" key="1">
    <source>
        <dbReference type="SAM" id="MobiDB-lite"/>
    </source>
</evidence>